<evidence type="ECO:0000256" key="2">
    <source>
        <dbReference type="ARBA" id="ARBA00022670"/>
    </source>
</evidence>
<dbReference type="InterPro" id="IPR033876">
    <property type="entry name" value="SAP-like"/>
</dbReference>
<feature type="signal peptide" evidence="9">
    <location>
        <begin position="1"/>
        <end position="28"/>
    </location>
</feature>
<dbReference type="PROSITE" id="PS51767">
    <property type="entry name" value="PEPTIDASE_A1"/>
    <property type="match status" value="1"/>
</dbReference>
<evidence type="ECO:0000256" key="5">
    <source>
        <dbReference type="ARBA" id="ARBA00022801"/>
    </source>
</evidence>
<protein>
    <submittedName>
        <fullName evidence="11">Eukaryotic aspartyl protease</fullName>
    </submittedName>
</protein>
<dbReference type="AlphaFoldDB" id="A0AAN6N1E2"/>
<evidence type="ECO:0000256" key="8">
    <source>
        <dbReference type="RuleBase" id="RU000454"/>
    </source>
</evidence>
<keyword evidence="7" id="KW-1015">Disulfide bond</keyword>
<dbReference type="InterPro" id="IPR021109">
    <property type="entry name" value="Peptidase_aspartic_dom_sf"/>
</dbReference>
<feature type="chain" id="PRO_5043045163" evidence="9">
    <location>
        <begin position="29"/>
        <end position="447"/>
    </location>
</feature>
<name>A0AAN6N1E2_9PEZI</name>
<dbReference type="PROSITE" id="PS00141">
    <property type="entry name" value="ASP_PROTEASE"/>
    <property type="match status" value="2"/>
</dbReference>
<feature type="active site" evidence="6">
    <location>
        <position position="283"/>
    </location>
</feature>
<dbReference type="PANTHER" id="PTHR47966">
    <property type="entry name" value="BETA-SITE APP-CLEAVING ENZYME, ISOFORM A-RELATED"/>
    <property type="match status" value="1"/>
</dbReference>
<feature type="domain" description="Peptidase A1" evidence="10">
    <location>
        <begin position="66"/>
        <end position="391"/>
    </location>
</feature>
<keyword evidence="5 8" id="KW-0378">Hydrolase</keyword>
<sequence>MTLKLLSLQSLHVAFVIGSASVVPGVSGDSGFLSFPIQHAHHIRSIGSFTRRDADVTLFNVSALSYLIELSIGTPGQNVKVAIDTGSDELWVDPNCRDSTLTPDQEQECTSDGVYSQTKSSTSSTANISATSNTIPYGKGEVNIDYVRDDISLPGSGASLKNVQFGVATASQELNEGILGIGFGLNKDLNYSNFIDELAAQKVTNSKAFSVALGSVDANNGGVIIFGGIDTKKFSGKLITNPILGPQSRVDINRYYVQMNSIGLSRRATSKTYSGGSAAVVLDSGSSLSYLPSSVFKGMASDFQAQLDQSSGVYLVPCSQRTQGGTIDFTFGQGTINVPVANFIWQVDTQDCVLGAMPADPNSGVSALLGDTFLRSVYAIFDQTTNTISMAPYTNCGQNEQSIPASGAANFTGQCGSTNAADRSASGSGSAGLLFAALVSIVLVTIA</sequence>
<keyword evidence="12" id="KW-1185">Reference proteome</keyword>
<keyword evidence="2 8" id="KW-0645">Protease</keyword>
<dbReference type="CDD" id="cd05474">
    <property type="entry name" value="SAP_like"/>
    <property type="match status" value="1"/>
</dbReference>
<dbReference type="GO" id="GO:0004190">
    <property type="term" value="F:aspartic-type endopeptidase activity"/>
    <property type="evidence" value="ECO:0007669"/>
    <property type="project" value="UniProtKB-KW"/>
</dbReference>
<comment type="caution">
    <text evidence="11">The sequence shown here is derived from an EMBL/GenBank/DDBJ whole genome shotgun (WGS) entry which is preliminary data.</text>
</comment>
<keyword evidence="4 8" id="KW-0064">Aspartyl protease</keyword>
<organism evidence="11 12">
    <name type="scientific">Diplogelasinospora grovesii</name>
    <dbReference type="NCBI Taxonomy" id="303347"/>
    <lineage>
        <taxon>Eukaryota</taxon>
        <taxon>Fungi</taxon>
        <taxon>Dikarya</taxon>
        <taxon>Ascomycota</taxon>
        <taxon>Pezizomycotina</taxon>
        <taxon>Sordariomycetes</taxon>
        <taxon>Sordariomycetidae</taxon>
        <taxon>Sordariales</taxon>
        <taxon>Diplogelasinosporaceae</taxon>
        <taxon>Diplogelasinospora</taxon>
    </lineage>
</organism>
<feature type="active site" evidence="6">
    <location>
        <position position="84"/>
    </location>
</feature>
<gene>
    <name evidence="11" type="ORF">QBC46DRAFT_412810</name>
</gene>
<dbReference type="Gene3D" id="2.40.70.10">
    <property type="entry name" value="Acid Proteases"/>
    <property type="match status" value="2"/>
</dbReference>
<evidence type="ECO:0000259" key="10">
    <source>
        <dbReference type="PROSITE" id="PS51767"/>
    </source>
</evidence>
<evidence type="ECO:0000256" key="3">
    <source>
        <dbReference type="ARBA" id="ARBA00022729"/>
    </source>
</evidence>
<evidence type="ECO:0000313" key="12">
    <source>
        <dbReference type="Proteomes" id="UP001303473"/>
    </source>
</evidence>
<evidence type="ECO:0000256" key="9">
    <source>
        <dbReference type="SAM" id="SignalP"/>
    </source>
</evidence>
<reference evidence="12" key="1">
    <citation type="journal article" date="2023" name="Mol. Phylogenet. Evol.">
        <title>Genome-scale phylogeny and comparative genomics of the fungal order Sordariales.</title>
        <authorList>
            <person name="Hensen N."/>
            <person name="Bonometti L."/>
            <person name="Westerberg I."/>
            <person name="Brannstrom I.O."/>
            <person name="Guillou S."/>
            <person name="Cros-Aarteil S."/>
            <person name="Calhoun S."/>
            <person name="Haridas S."/>
            <person name="Kuo A."/>
            <person name="Mondo S."/>
            <person name="Pangilinan J."/>
            <person name="Riley R."/>
            <person name="LaButti K."/>
            <person name="Andreopoulos B."/>
            <person name="Lipzen A."/>
            <person name="Chen C."/>
            <person name="Yan M."/>
            <person name="Daum C."/>
            <person name="Ng V."/>
            <person name="Clum A."/>
            <person name="Steindorff A."/>
            <person name="Ohm R.A."/>
            <person name="Martin F."/>
            <person name="Silar P."/>
            <person name="Natvig D.O."/>
            <person name="Lalanne C."/>
            <person name="Gautier V."/>
            <person name="Ament-Velasquez S.L."/>
            <person name="Kruys A."/>
            <person name="Hutchinson M.I."/>
            <person name="Powell A.J."/>
            <person name="Barry K."/>
            <person name="Miller A.N."/>
            <person name="Grigoriev I.V."/>
            <person name="Debuchy R."/>
            <person name="Gladieux P."/>
            <person name="Hiltunen Thoren M."/>
            <person name="Johannesson H."/>
        </authorList>
    </citation>
    <scope>NUCLEOTIDE SEQUENCE [LARGE SCALE GENOMIC DNA]</scope>
    <source>
        <strain evidence="12">CBS 340.73</strain>
    </source>
</reference>
<dbReference type="SUPFAM" id="SSF50630">
    <property type="entry name" value="Acid proteases"/>
    <property type="match status" value="1"/>
</dbReference>
<evidence type="ECO:0000256" key="6">
    <source>
        <dbReference type="PIRSR" id="PIRSR601461-1"/>
    </source>
</evidence>
<dbReference type="InterPro" id="IPR001969">
    <property type="entry name" value="Aspartic_peptidase_AS"/>
</dbReference>
<dbReference type="Pfam" id="PF00026">
    <property type="entry name" value="Asp"/>
    <property type="match status" value="1"/>
</dbReference>
<evidence type="ECO:0000256" key="7">
    <source>
        <dbReference type="PIRSR" id="PIRSR601461-2"/>
    </source>
</evidence>
<dbReference type="InterPro" id="IPR033121">
    <property type="entry name" value="PEPTIDASE_A1"/>
</dbReference>
<evidence type="ECO:0000256" key="4">
    <source>
        <dbReference type="ARBA" id="ARBA00022750"/>
    </source>
</evidence>
<comment type="similarity">
    <text evidence="1 8">Belongs to the peptidase A1 family.</text>
</comment>
<accession>A0AAN6N1E2</accession>
<dbReference type="InterPro" id="IPR001461">
    <property type="entry name" value="Aspartic_peptidase_A1"/>
</dbReference>
<dbReference type="Proteomes" id="UP001303473">
    <property type="component" value="Unassembled WGS sequence"/>
</dbReference>
<keyword evidence="3 9" id="KW-0732">Signal</keyword>
<dbReference type="PRINTS" id="PR00792">
    <property type="entry name" value="PEPSIN"/>
</dbReference>
<dbReference type="EMBL" id="MU853912">
    <property type="protein sequence ID" value="KAK3935697.1"/>
    <property type="molecule type" value="Genomic_DNA"/>
</dbReference>
<proteinExistence type="inferred from homology"/>
<evidence type="ECO:0000256" key="1">
    <source>
        <dbReference type="ARBA" id="ARBA00007447"/>
    </source>
</evidence>
<feature type="disulfide bond" evidence="7">
    <location>
        <begin position="318"/>
        <end position="352"/>
    </location>
</feature>
<dbReference type="PANTHER" id="PTHR47966:SF65">
    <property type="entry name" value="ASPARTIC-TYPE ENDOPEPTIDASE"/>
    <property type="match status" value="1"/>
</dbReference>
<dbReference type="GO" id="GO:0006508">
    <property type="term" value="P:proteolysis"/>
    <property type="evidence" value="ECO:0007669"/>
    <property type="project" value="UniProtKB-KW"/>
</dbReference>
<evidence type="ECO:0000313" key="11">
    <source>
        <dbReference type="EMBL" id="KAK3935697.1"/>
    </source>
</evidence>